<evidence type="ECO:0000256" key="3">
    <source>
        <dbReference type="ARBA" id="ARBA00022989"/>
    </source>
</evidence>
<evidence type="ECO:0000256" key="1">
    <source>
        <dbReference type="ARBA" id="ARBA00004141"/>
    </source>
</evidence>
<dbReference type="InterPro" id="IPR017938">
    <property type="entry name" value="Riboflavin_synthase-like_b-brl"/>
</dbReference>
<name>A0A2I0WBQ7_9ASPA</name>
<dbReference type="STRING" id="906689.A0A2I0WBQ7"/>
<feature type="transmembrane region" description="Helical" evidence="6">
    <location>
        <begin position="585"/>
        <end position="609"/>
    </location>
</feature>
<dbReference type="GO" id="GO:0000293">
    <property type="term" value="F:ferric-chelate reductase activity"/>
    <property type="evidence" value="ECO:0007669"/>
    <property type="project" value="TreeGrafter"/>
</dbReference>
<feature type="domain" description="FAD-binding FR-type" evidence="7">
    <location>
        <begin position="359"/>
        <end position="463"/>
    </location>
</feature>
<evidence type="ECO:0000256" key="5">
    <source>
        <dbReference type="ARBA" id="ARBA00023136"/>
    </source>
</evidence>
<dbReference type="PROSITE" id="PS51384">
    <property type="entry name" value="FAD_FR"/>
    <property type="match status" value="1"/>
</dbReference>
<feature type="transmembrane region" description="Helical" evidence="6">
    <location>
        <begin position="629"/>
        <end position="649"/>
    </location>
</feature>
<dbReference type="SFLD" id="SFLDS00052">
    <property type="entry name" value="Ferric_Reductase_Domain"/>
    <property type="match status" value="1"/>
</dbReference>
<evidence type="ECO:0000256" key="6">
    <source>
        <dbReference type="SAM" id="Phobius"/>
    </source>
</evidence>
<dbReference type="PANTHER" id="PTHR11972">
    <property type="entry name" value="NADPH OXIDASE"/>
    <property type="match status" value="1"/>
</dbReference>
<dbReference type="PANTHER" id="PTHR11972:SF41">
    <property type="entry name" value="FERRIC REDUCTION OXIDASE 2"/>
    <property type="match status" value="1"/>
</dbReference>
<keyword evidence="5 6" id="KW-0472">Membrane</keyword>
<dbReference type="Gene3D" id="3.40.50.80">
    <property type="entry name" value="Nucleotide-binding domain of ferredoxin-NADP reductase (FNR) module"/>
    <property type="match status" value="1"/>
</dbReference>
<dbReference type="Pfam" id="PF08030">
    <property type="entry name" value="NAD_binding_6"/>
    <property type="match status" value="1"/>
</dbReference>
<dbReference type="SUPFAM" id="SSF52343">
    <property type="entry name" value="Ferredoxin reductase-like, C-terminal NADP-linked domain"/>
    <property type="match status" value="1"/>
</dbReference>
<keyword evidence="4" id="KW-0560">Oxidoreductase</keyword>
<gene>
    <name evidence="8" type="primary">FRO2</name>
    <name evidence="8" type="ORF">MA16_Dca016163</name>
</gene>
<keyword evidence="3 6" id="KW-1133">Transmembrane helix</keyword>
<feature type="transmembrane region" description="Helical" evidence="6">
    <location>
        <begin position="247"/>
        <end position="270"/>
    </location>
</feature>
<dbReference type="Pfam" id="PF01794">
    <property type="entry name" value="Ferric_reduct"/>
    <property type="match status" value="1"/>
</dbReference>
<feature type="transmembrane region" description="Helical" evidence="6">
    <location>
        <begin position="103"/>
        <end position="124"/>
    </location>
</feature>
<evidence type="ECO:0000313" key="9">
    <source>
        <dbReference type="Proteomes" id="UP000233837"/>
    </source>
</evidence>
<sequence>MHLPRRKNIYIYGKCFLHFEPFGNEYLRLERESRSLMMLNFREIMGSMRTAHVLLAMRALLVLVFLSWLMIWVVMPTKTYRNKWSAELLSATLSTFLGSQGTWMLIFTFPILLIAVVGCLYLHLAERSRYFNRGEISRRLRGWRKPALVKGPLGVISAVEIGFCFMFLFLVIWALYMYITGGLSEVSSGVAAEYGEKLWEAKLYDVGLQFGLTGNMCVAFLFFPVARGSSLLPLIGLTSENSIRYHIWLGHLVMALFTAHGLCYLIVWVINGRIYELVKWGSVGISNIAGEVALLCGLAMWAVSFPRFRRSMFELFFYAHYLYIPFLLFYLLHIGFSAFCLILPGVYLFLVDRFLRLLQSRRRVRLLSARLLQSETMELNFAKAPGFSYNPTSVVFIKVPSISSLQWHPFTVSSSSSLEPENLSIVIKKSGRWTHKLFEQLSQPSLQCLEVAVEGPYSPGSTDFLSYDSLILVSGGSGITPFISIIRELIHHSATLSAKTPTILLISTFKTTADLSMLDLLLPISNATTTTNFSQLQLQVMAFVTREQQAPPPAANGDAEAKKLIYFNPDPSDAAVAPVLGPNGWLWLAAVISSSFLAFLLLIGILTRYYIYPIDDNTDEVFSYTKRALLYLLVMCWCIAAMAGLAVLWNKKVNCKEECSPEPAMMPKNLWTLGGEIESEPREALLGGVKVQYGERPNLKKLLLEFGDKSSIIGVMASGPSSLRREVAAICSSTPAENLHYKSLSFTW</sequence>
<organism evidence="8 9">
    <name type="scientific">Dendrobium catenatum</name>
    <dbReference type="NCBI Taxonomy" id="906689"/>
    <lineage>
        <taxon>Eukaryota</taxon>
        <taxon>Viridiplantae</taxon>
        <taxon>Streptophyta</taxon>
        <taxon>Embryophyta</taxon>
        <taxon>Tracheophyta</taxon>
        <taxon>Spermatophyta</taxon>
        <taxon>Magnoliopsida</taxon>
        <taxon>Liliopsida</taxon>
        <taxon>Asparagales</taxon>
        <taxon>Orchidaceae</taxon>
        <taxon>Epidendroideae</taxon>
        <taxon>Malaxideae</taxon>
        <taxon>Dendrobiinae</taxon>
        <taxon>Dendrobium</taxon>
    </lineage>
</organism>
<dbReference type="AlphaFoldDB" id="A0A2I0WBQ7"/>
<dbReference type="InterPro" id="IPR039261">
    <property type="entry name" value="FNR_nucleotide-bd"/>
</dbReference>
<accession>A0A2I0WBQ7</accession>
<dbReference type="SUPFAM" id="SSF63380">
    <property type="entry name" value="Riboflavin synthase domain-like"/>
    <property type="match status" value="1"/>
</dbReference>
<dbReference type="Gene3D" id="2.40.30.10">
    <property type="entry name" value="Translation factors"/>
    <property type="match status" value="1"/>
</dbReference>
<evidence type="ECO:0000259" key="7">
    <source>
        <dbReference type="PROSITE" id="PS51384"/>
    </source>
</evidence>
<feature type="transmembrane region" description="Helical" evidence="6">
    <location>
        <begin position="206"/>
        <end position="226"/>
    </location>
</feature>
<reference evidence="8 9" key="1">
    <citation type="journal article" date="2016" name="Sci. Rep.">
        <title>The Dendrobium catenatum Lindl. genome sequence provides insights into polysaccharide synthase, floral development and adaptive evolution.</title>
        <authorList>
            <person name="Zhang G.Q."/>
            <person name="Xu Q."/>
            <person name="Bian C."/>
            <person name="Tsai W.C."/>
            <person name="Yeh C.M."/>
            <person name="Liu K.W."/>
            <person name="Yoshida K."/>
            <person name="Zhang L.S."/>
            <person name="Chang S.B."/>
            <person name="Chen F."/>
            <person name="Shi Y."/>
            <person name="Su Y.Y."/>
            <person name="Zhang Y.Q."/>
            <person name="Chen L.J."/>
            <person name="Yin Y."/>
            <person name="Lin M."/>
            <person name="Huang H."/>
            <person name="Deng H."/>
            <person name="Wang Z.W."/>
            <person name="Zhu S.L."/>
            <person name="Zhao X."/>
            <person name="Deng C."/>
            <person name="Niu S.C."/>
            <person name="Huang J."/>
            <person name="Wang M."/>
            <person name="Liu G.H."/>
            <person name="Yang H.J."/>
            <person name="Xiao X.J."/>
            <person name="Hsiao Y.Y."/>
            <person name="Wu W.L."/>
            <person name="Chen Y.Y."/>
            <person name="Mitsuda N."/>
            <person name="Ohme-Takagi M."/>
            <person name="Luo Y.B."/>
            <person name="Van de Peer Y."/>
            <person name="Liu Z.J."/>
        </authorList>
    </citation>
    <scope>NUCLEOTIDE SEQUENCE [LARGE SCALE GENOMIC DNA]</scope>
    <source>
        <tissue evidence="8">The whole plant</tissue>
    </source>
</reference>
<evidence type="ECO:0000256" key="2">
    <source>
        <dbReference type="ARBA" id="ARBA00022692"/>
    </source>
</evidence>
<feature type="transmembrane region" description="Helical" evidence="6">
    <location>
        <begin position="153"/>
        <end position="179"/>
    </location>
</feature>
<dbReference type="EMBL" id="KZ502784">
    <property type="protein sequence ID" value="PKU73096.1"/>
    <property type="molecule type" value="Genomic_DNA"/>
</dbReference>
<feature type="transmembrane region" description="Helical" evidence="6">
    <location>
        <begin position="282"/>
        <end position="303"/>
    </location>
</feature>
<dbReference type="CDD" id="cd06186">
    <property type="entry name" value="NOX_Duox_like_FAD_NADP"/>
    <property type="match status" value="1"/>
</dbReference>
<dbReference type="InterPro" id="IPR050369">
    <property type="entry name" value="RBOH/FRE"/>
</dbReference>
<evidence type="ECO:0000313" key="8">
    <source>
        <dbReference type="EMBL" id="PKU73096.1"/>
    </source>
</evidence>
<reference evidence="8 9" key="2">
    <citation type="journal article" date="2017" name="Nature">
        <title>The Apostasia genome and the evolution of orchids.</title>
        <authorList>
            <person name="Zhang G.Q."/>
            <person name="Liu K.W."/>
            <person name="Li Z."/>
            <person name="Lohaus R."/>
            <person name="Hsiao Y.Y."/>
            <person name="Niu S.C."/>
            <person name="Wang J.Y."/>
            <person name="Lin Y.C."/>
            <person name="Xu Q."/>
            <person name="Chen L.J."/>
            <person name="Yoshida K."/>
            <person name="Fujiwara S."/>
            <person name="Wang Z.W."/>
            <person name="Zhang Y.Q."/>
            <person name="Mitsuda N."/>
            <person name="Wang M."/>
            <person name="Liu G.H."/>
            <person name="Pecoraro L."/>
            <person name="Huang H.X."/>
            <person name="Xiao X.J."/>
            <person name="Lin M."/>
            <person name="Wu X.Y."/>
            <person name="Wu W.L."/>
            <person name="Chen Y.Y."/>
            <person name="Chang S.B."/>
            <person name="Sakamoto S."/>
            <person name="Ohme-Takagi M."/>
            <person name="Yagi M."/>
            <person name="Zeng S.J."/>
            <person name="Shen C.Y."/>
            <person name="Yeh C.M."/>
            <person name="Luo Y.B."/>
            <person name="Tsai W.C."/>
            <person name="Van de Peer Y."/>
            <person name="Liu Z.J."/>
        </authorList>
    </citation>
    <scope>NUCLEOTIDE SEQUENCE [LARGE SCALE GENOMIC DNA]</scope>
    <source>
        <tissue evidence="8">The whole plant</tissue>
    </source>
</reference>
<protein>
    <submittedName>
        <fullName evidence="8">Ferric reduction oxidase 2</fullName>
    </submittedName>
</protein>
<keyword evidence="9" id="KW-1185">Reference proteome</keyword>
<dbReference type="GO" id="GO:0005886">
    <property type="term" value="C:plasma membrane"/>
    <property type="evidence" value="ECO:0007669"/>
    <property type="project" value="TreeGrafter"/>
</dbReference>
<dbReference type="Pfam" id="PF08022">
    <property type="entry name" value="FAD_binding_8"/>
    <property type="match status" value="1"/>
</dbReference>
<evidence type="ECO:0000256" key="4">
    <source>
        <dbReference type="ARBA" id="ARBA00023002"/>
    </source>
</evidence>
<comment type="subcellular location">
    <subcellularLocation>
        <location evidence="1">Membrane</location>
        <topology evidence="1">Multi-pass membrane protein</topology>
    </subcellularLocation>
</comment>
<dbReference type="InterPro" id="IPR013112">
    <property type="entry name" value="FAD-bd_8"/>
</dbReference>
<feature type="transmembrane region" description="Helical" evidence="6">
    <location>
        <begin position="55"/>
        <end position="75"/>
    </location>
</feature>
<dbReference type="InterPro" id="IPR017927">
    <property type="entry name" value="FAD-bd_FR_type"/>
</dbReference>
<proteinExistence type="predicted"/>
<dbReference type="InterPro" id="IPR013121">
    <property type="entry name" value="Fe_red_NAD-bd_6"/>
</dbReference>
<dbReference type="Proteomes" id="UP000233837">
    <property type="component" value="Unassembled WGS sequence"/>
</dbReference>
<keyword evidence="2 6" id="KW-0812">Transmembrane</keyword>
<dbReference type="InterPro" id="IPR013130">
    <property type="entry name" value="Fe3_Rdtase_TM_dom"/>
</dbReference>
<dbReference type="SFLD" id="SFLDG01168">
    <property type="entry name" value="Ferric_reductase_subgroup_(FRE"/>
    <property type="match status" value="1"/>
</dbReference>